<gene>
    <name evidence="2" type="ORF">FCN74_06410</name>
</gene>
<dbReference type="PANTHER" id="PTHR43265:SF1">
    <property type="entry name" value="ESTERASE ESTD"/>
    <property type="match status" value="1"/>
</dbReference>
<dbReference type="RefSeq" id="WP_138931760.1">
    <property type="nucleotide sequence ID" value="NZ_SWMU01000002.1"/>
</dbReference>
<dbReference type="SUPFAM" id="SSF53474">
    <property type="entry name" value="alpha/beta-Hydrolases"/>
    <property type="match status" value="1"/>
</dbReference>
<dbReference type="PANTHER" id="PTHR43265">
    <property type="entry name" value="ESTERASE ESTD"/>
    <property type="match status" value="1"/>
</dbReference>
<feature type="domain" description="Serine aminopeptidase S33" evidence="1">
    <location>
        <begin position="71"/>
        <end position="264"/>
    </location>
</feature>
<comment type="caution">
    <text evidence="2">The sequence shown here is derived from an EMBL/GenBank/DDBJ whole genome shotgun (WGS) entry which is preliminary data.</text>
</comment>
<proteinExistence type="predicted"/>
<dbReference type="AlphaFoldDB" id="A0A4U5TTP3"/>
<dbReference type="Gene3D" id="3.40.50.1820">
    <property type="entry name" value="alpha/beta hydrolase"/>
    <property type="match status" value="1"/>
</dbReference>
<name>A0A4U5TTP3_9FLAO</name>
<dbReference type="InterPro" id="IPR029058">
    <property type="entry name" value="AB_hydrolase_fold"/>
</dbReference>
<protein>
    <submittedName>
        <fullName evidence="2">Alpha/beta hydrolase</fullName>
    </submittedName>
</protein>
<dbReference type="Pfam" id="PF12146">
    <property type="entry name" value="Hydrolase_4"/>
    <property type="match status" value="1"/>
</dbReference>
<evidence type="ECO:0000313" key="2">
    <source>
        <dbReference type="EMBL" id="TKS56658.1"/>
    </source>
</evidence>
<organism evidence="2 3">
    <name type="scientific">Mesohalobacter halotolerans</name>
    <dbReference type="NCBI Taxonomy" id="1883405"/>
    <lineage>
        <taxon>Bacteria</taxon>
        <taxon>Pseudomonadati</taxon>
        <taxon>Bacteroidota</taxon>
        <taxon>Flavobacteriia</taxon>
        <taxon>Flavobacteriales</taxon>
        <taxon>Flavobacteriaceae</taxon>
        <taxon>Mesohalobacter</taxon>
    </lineage>
</organism>
<dbReference type="GO" id="GO:0052689">
    <property type="term" value="F:carboxylic ester hydrolase activity"/>
    <property type="evidence" value="ECO:0007669"/>
    <property type="project" value="TreeGrafter"/>
</dbReference>
<sequence>MKKIFFTVFSVCMIISNYAQNHIIENLEINDFIDGTLLQPEEKKSKTLAIIIAGSGSTDRDGNQIAMKNNSLKQLAYFLADQGVASFRYDKRIIKLSRNQKYIQSQIRFEDFVDDAADVVNYFKLFEGAKYGFDKFILIGHSQGALVAQLASLKTAVNGLILLCGTAKPIDEVMVSQISKQAPFLYKDLKEAFDSIKKVGYVKAYNPLLKTVLREDTQAFLQSWMQYNPKAIAKKITESTLVVGGTTDIQVPGEEAKILSESFPNADYAIIDNMNHVLKEVKSIGLENQKAYNNPNLPLHQDLKSEIEIFLQNFK</sequence>
<dbReference type="InterPro" id="IPR053145">
    <property type="entry name" value="AB_hydrolase_Est10"/>
</dbReference>
<dbReference type="EMBL" id="SWMU01000002">
    <property type="protein sequence ID" value="TKS56658.1"/>
    <property type="molecule type" value="Genomic_DNA"/>
</dbReference>
<accession>A0A4U5TTP3</accession>
<keyword evidence="3" id="KW-1185">Reference proteome</keyword>
<reference evidence="2 3" key="1">
    <citation type="submission" date="2019-04" db="EMBL/GenBank/DDBJ databases">
        <title>Psychroflexus halotolerans sp. nov., isolated from a marine solar saltern.</title>
        <authorList>
            <person name="Feng X."/>
        </authorList>
    </citation>
    <scope>NUCLEOTIDE SEQUENCE [LARGE SCALE GENOMIC DNA]</scope>
    <source>
        <strain evidence="2 3">WDS2C27</strain>
    </source>
</reference>
<dbReference type="OrthoDB" id="9809549at2"/>
<dbReference type="Proteomes" id="UP000306552">
    <property type="component" value="Unassembled WGS sequence"/>
</dbReference>
<keyword evidence="2" id="KW-0378">Hydrolase</keyword>
<dbReference type="InterPro" id="IPR022742">
    <property type="entry name" value="Hydrolase_4"/>
</dbReference>
<evidence type="ECO:0000313" key="3">
    <source>
        <dbReference type="Proteomes" id="UP000306552"/>
    </source>
</evidence>
<evidence type="ECO:0000259" key="1">
    <source>
        <dbReference type="Pfam" id="PF12146"/>
    </source>
</evidence>